<feature type="binding site" evidence="12">
    <location>
        <position position="48"/>
    </location>
    <ligand>
        <name>Fe cation</name>
        <dbReference type="ChEBI" id="CHEBI:24875"/>
        <label>1</label>
    </ligand>
</feature>
<dbReference type="InterPro" id="IPR051233">
    <property type="entry name" value="Desulfoferrodoxin_SOR"/>
</dbReference>
<dbReference type="EMBL" id="LCBN01000006">
    <property type="protein sequence ID" value="KKS14163.1"/>
    <property type="molecule type" value="Genomic_DNA"/>
</dbReference>
<dbReference type="GO" id="GO:0005506">
    <property type="term" value="F:iron ion binding"/>
    <property type="evidence" value="ECO:0007669"/>
    <property type="project" value="InterPro"/>
</dbReference>
<evidence type="ECO:0000256" key="3">
    <source>
        <dbReference type="ARBA" id="ARBA00012679"/>
    </source>
</evidence>
<proteinExistence type="inferred from homology"/>
<dbReference type="GO" id="GO:0050605">
    <property type="term" value="F:superoxide reductase activity"/>
    <property type="evidence" value="ECO:0007669"/>
    <property type="project" value="UniProtKB-EC"/>
</dbReference>
<gene>
    <name evidence="15" type="ORF">UU67_C0006G0003</name>
</gene>
<evidence type="ECO:0000256" key="12">
    <source>
        <dbReference type="PIRSR" id="PIRSR604793-1"/>
    </source>
</evidence>
<reference evidence="15 16" key="1">
    <citation type="journal article" date="2015" name="Nature">
        <title>rRNA introns, odd ribosomes, and small enigmatic genomes across a large radiation of phyla.</title>
        <authorList>
            <person name="Brown C.T."/>
            <person name="Hug L.A."/>
            <person name="Thomas B.C."/>
            <person name="Sharon I."/>
            <person name="Castelle C.J."/>
            <person name="Singh A."/>
            <person name="Wilkins M.J."/>
            <person name="Williams K.H."/>
            <person name="Banfield J.F."/>
        </authorList>
    </citation>
    <scope>NUCLEOTIDE SEQUENCE [LARGE SCALE GENOMIC DNA]</scope>
</reference>
<dbReference type="GO" id="GO:0019430">
    <property type="term" value="P:removal of superoxide radicals"/>
    <property type="evidence" value="ECO:0007669"/>
    <property type="project" value="InterPro"/>
</dbReference>
<dbReference type="CDD" id="cd00974">
    <property type="entry name" value="DSRD"/>
    <property type="match status" value="1"/>
</dbReference>
<dbReference type="SUPFAM" id="SSF49367">
    <property type="entry name" value="Superoxide reductase-like"/>
    <property type="match status" value="1"/>
</dbReference>
<comment type="function">
    <text evidence="9">Catalyzes the one-electron reduction of superoxide anion radical to hydrogen peroxide at a nonheme ferrous iron center. Plays a fundamental role in case of oxidative stress via its superoxide detoxification activity.</text>
</comment>
<keyword evidence="7" id="KW-0249">Electron transport</keyword>
<dbReference type="SUPFAM" id="SSF57802">
    <property type="entry name" value="Rubredoxin-like"/>
    <property type="match status" value="1"/>
</dbReference>
<accession>A0A0G0ZMH8</accession>
<comment type="caution">
    <text evidence="15">The sequence shown here is derived from an EMBL/GenBank/DDBJ whole genome shotgun (WGS) entry which is preliminary data.</text>
</comment>
<evidence type="ECO:0000256" key="4">
    <source>
        <dbReference type="ARBA" id="ARBA00014839"/>
    </source>
</evidence>
<dbReference type="NCBIfam" id="TIGR00320">
    <property type="entry name" value="dfx_rbo"/>
    <property type="match status" value="1"/>
</dbReference>
<keyword evidence="5" id="KW-0813">Transport</keyword>
<sequence length="124" mass="14066">MERGQIYRCKVCGHVIEILHPSEGQLVCCNEPMELLEAKTQDEGYEKHVPIIEKTESGVKVKVGSVPHPMEEAHYIEWIEVSFNGKSDKKFLKPGDVPEAEFNVWSGDLVARAYCNIHLLWKSG</sequence>
<feature type="binding site" evidence="12">
    <location>
        <position position="118"/>
    </location>
    <ligand>
        <name>Fe cation</name>
        <dbReference type="ChEBI" id="CHEBI:24875"/>
        <label>1</label>
    </ligand>
</feature>
<keyword evidence="8 12" id="KW-0408">Iron</keyword>
<dbReference type="InterPro" id="IPR036073">
    <property type="entry name" value="Desulfoferrodoxin_Fe-bd_dom_sf"/>
</dbReference>
<evidence type="ECO:0000256" key="6">
    <source>
        <dbReference type="ARBA" id="ARBA00022723"/>
    </source>
</evidence>
<evidence type="ECO:0000256" key="7">
    <source>
        <dbReference type="ARBA" id="ARBA00022982"/>
    </source>
</evidence>
<comment type="similarity">
    <text evidence="2">Belongs to the desulfoferrodoxin family.</text>
</comment>
<dbReference type="InterPro" id="IPR004462">
    <property type="entry name" value="Desulfoferrodoxin_N"/>
</dbReference>
<comment type="catalytic activity">
    <reaction evidence="11">
        <text>reduced [rubredoxin] + superoxide + 2 H(+) = oxidized [rubredoxin] + H2O2</text>
        <dbReference type="Rhea" id="RHEA:21324"/>
        <dbReference type="Rhea" id="RHEA-COMP:10302"/>
        <dbReference type="Rhea" id="RHEA-COMP:10303"/>
        <dbReference type="ChEBI" id="CHEBI:15378"/>
        <dbReference type="ChEBI" id="CHEBI:16240"/>
        <dbReference type="ChEBI" id="CHEBI:18421"/>
        <dbReference type="ChEBI" id="CHEBI:29033"/>
        <dbReference type="ChEBI" id="CHEBI:29034"/>
        <dbReference type="EC" id="1.15.1.2"/>
    </reaction>
</comment>
<dbReference type="Pfam" id="PF01880">
    <property type="entry name" value="Desulfoferrodox"/>
    <property type="match status" value="1"/>
</dbReference>
<feature type="binding site" evidence="12">
    <location>
        <position position="74"/>
    </location>
    <ligand>
        <name>Fe cation</name>
        <dbReference type="ChEBI" id="CHEBI:24875"/>
        <label>1</label>
    </ligand>
</feature>
<feature type="binding site" evidence="12">
    <location>
        <position position="29"/>
    </location>
    <ligand>
        <name>Fe cation</name>
        <dbReference type="ChEBI" id="CHEBI:24875"/>
        <label>1</label>
    </ligand>
</feature>
<dbReference type="NCBIfam" id="TIGR00332">
    <property type="entry name" value="neela_ferrous"/>
    <property type="match status" value="1"/>
</dbReference>
<evidence type="ECO:0000313" key="16">
    <source>
        <dbReference type="Proteomes" id="UP000034753"/>
    </source>
</evidence>
<evidence type="ECO:0000313" key="15">
    <source>
        <dbReference type="EMBL" id="KKS14163.1"/>
    </source>
</evidence>
<dbReference type="Gene3D" id="2.20.28.100">
    <property type="entry name" value="Desulphoferrodoxin, N-terminal domain"/>
    <property type="match status" value="1"/>
</dbReference>
<feature type="domain" description="Desulfoferrodoxin N-terminal" evidence="14">
    <location>
        <begin position="2"/>
        <end position="36"/>
    </location>
</feature>
<dbReference type="Gene3D" id="2.60.40.730">
    <property type="entry name" value="SOR catalytic domain"/>
    <property type="match status" value="1"/>
</dbReference>
<evidence type="ECO:0000256" key="1">
    <source>
        <dbReference type="ARBA" id="ARBA00001973"/>
    </source>
</evidence>
<feature type="binding site" evidence="12">
    <location>
        <position position="68"/>
    </location>
    <ligand>
        <name>Fe cation</name>
        <dbReference type="ChEBI" id="CHEBI:24875"/>
        <label>1</label>
    </ligand>
</feature>
<evidence type="ECO:0000256" key="11">
    <source>
        <dbReference type="ARBA" id="ARBA00047448"/>
    </source>
</evidence>
<dbReference type="NCBIfam" id="TIGR00319">
    <property type="entry name" value="desulf_FeS4"/>
    <property type="match status" value="1"/>
</dbReference>
<dbReference type="EC" id="1.15.1.2" evidence="3"/>
<name>A0A0G0ZMH8_9BACT</name>
<comment type="cofactor">
    <cofactor evidence="12">
        <name>Fe(3+)</name>
        <dbReference type="ChEBI" id="CHEBI:29034"/>
    </cofactor>
    <text evidence="12">Binds 1 Fe(3+) ion per subunit. The iron ion 1 is coordinated via 4 cysteine residues.</text>
</comment>
<feature type="binding site" evidence="12">
    <location>
        <position position="115"/>
    </location>
    <ligand>
        <name>Fe cation</name>
        <dbReference type="ChEBI" id="CHEBI:24875"/>
        <label>1</label>
    </ligand>
</feature>
<dbReference type="InterPro" id="IPR038094">
    <property type="entry name" value="Desulfoferrodoxin_N_sf"/>
</dbReference>
<dbReference type="Proteomes" id="UP000034753">
    <property type="component" value="Unassembled WGS sequence"/>
</dbReference>
<dbReference type="InterPro" id="IPR004793">
    <property type="entry name" value="Desulfoferrodoxin_rbo"/>
</dbReference>
<evidence type="ECO:0000256" key="9">
    <source>
        <dbReference type="ARBA" id="ARBA00024690"/>
    </source>
</evidence>
<evidence type="ECO:0000259" key="13">
    <source>
        <dbReference type="Pfam" id="PF01880"/>
    </source>
</evidence>
<comment type="cofactor">
    <cofactor evidence="1">
        <name>Cu(2+)</name>
        <dbReference type="ChEBI" id="CHEBI:29036"/>
    </cofactor>
</comment>
<dbReference type="PANTHER" id="PTHR36541:SF1">
    <property type="entry name" value="SUPEROXIDE REDUCTASE-RELATED"/>
    <property type="match status" value="1"/>
</dbReference>
<feature type="binding site" evidence="12">
    <location>
        <position position="9"/>
    </location>
    <ligand>
        <name>Fe cation</name>
        <dbReference type="ChEBI" id="CHEBI:24875"/>
        <label>1</label>
    </ligand>
</feature>
<dbReference type="CDD" id="cd03171">
    <property type="entry name" value="SORL_Dfx_classI"/>
    <property type="match status" value="1"/>
</dbReference>
<dbReference type="InterPro" id="IPR002742">
    <property type="entry name" value="Desulfoferrodoxin_Fe-bd_dom"/>
</dbReference>
<evidence type="ECO:0000256" key="10">
    <source>
        <dbReference type="ARBA" id="ARBA00031398"/>
    </source>
</evidence>
<evidence type="ECO:0000256" key="5">
    <source>
        <dbReference type="ARBA" id="ARBA00022448"/>
    </source>
</evidence>
<feature type="domain" description="Desulfoferrodoxin ferrous iron-binding" evidence="13">
    <location>
        <begin position="41"/>
        <end position="123"/>
    </location>
</feature>
<evidence type="ECO:0000256" key="2">
    <source>
        <dbReference type="ARBA" id="ARBA00005941"/>
    </source>
</evidence>
<protein>
    <recommendedName>
        <fullName evidence="4">Desulfoferrodoxin</fullName>
        <ecNumber evidence="3">1.15.1.2</ecNumber>
    </recommendedName>
    <alternativeName>
        <fullName evidence="10">Superoxide reductase</fullName>
    </alternativeName>
</protein>
<dbReference type="AlphaFoldDB" id="A0A0G0ZMH8"/>
<feature type="binding site" evidence="12">
    <location>
        <position position="12"/>
    </location>
    <ligand>
        <name>Fe cation</name>
        <dbReference type="ChEBI" id="CHEBI:24875"/>
        <label>1</label>
    </ligand>
</feature>
<organism evidence="15 16">
    <name type="scientific">Candidatus Daviesbacteria bacterium GW2011_GWB1_41_5</name>
    <dbReference type="NCBI Taxonomy" id="1618429"/>
    <lineage>
        <taxon>Bacteria</taxon>
        <taxon>Candidatus Daviesiibacteriota</taxon>
    </lineage>
</organism>
<dbReference type="PANTHER" id="PTHR36541">
    <property type="entry name" value="SUPEROXIDE REDUCTASE-RELATED"/>
    <property type="match status" value="1"/>
</dbReference>
<keyword evidence="6 12" id="KW-0479">Metal-binding</keyword>
<dbReference type="Pfam" id="PF06397">
    <property type="entry name" value="Desulfoferrod_N"/>
    <property type="match status" value="1"/>
</dbReference>
<dbReference type="PATRIC" id="fig|1618429.3.peg.178"/>
<comment type="cofactor">
    <cofactor evidence="12">
        <name>Fe(2+)</name>
        <dbReference type="ChEBI" id="CHEBI:29033"/>
    </cofactor>
    <text evidence="12">Binds 1 Fe(2+) ion per subunit. The iron ion 2 is coordinated via four histidines and one cysteine residue.</text>
</comment>
<feature type="binding site" evidence="12">
    <location>
        <position position="28"/>
    </location>
    <ligand>
        <name>Fe cation</name>
        <dbReference type="ChEBI" id="CHEBI:24875"/>
        <label>1</label>
    </ligand>
</feature>
<evidence type="ECO:0000256" key="8">
    <source>
        <dbReference type="ARBA" id="ARBA00023004"/>
    </source>
</evidence>
<evidence type="ECO:0000259" key="14">
    <source>
        <dbReference type="Pfam" id="PF06397"/>
    </source>
</evidence>